<dbReference type="OrthoDB" id="3800453at2759"/>
<feature type="compositionally biased region" description="Acidic residues" evidence="1">
    <location>
        <begin position="285"/>
        <end position="307"/>
    </location>
</feature>
<feature type="compositionally biased region" description="Acidic residues" evidence="1">
    <location>
        <begin position="316"/>
        <end position="351"/>
    </location>
</feature>
<organism evidence="2 3">
    <name type="scientific">Melanomma pulvis-pyrius CBS 109.77</name>
    <dbReference type="NCBI Taxonomy" id="1314802"/>
    <lineage>
        <taxon>Eukaryota</taxon>
        <taxon>Fungi</taxon>
        <taxon>Dikarya</taxon>
        <taxon>Ascomycota</taxon>
        <taxon>Pezizomycotina</taxon>
        <taxon>Dothideomycetes</taxon>
        <taxon>Pleosporomycetidae</taxon>
        <taxon>Pleosporales</taxon>
        <taxon>Melanommataceae</taxon>
        <taxon>Melanomma</taxon>
    </lineage>
</organism>
<sequence>MRPSPRTHNLSASLIFPSKELRHYLRFRRQTTTTHVSFSELDRLPSATLYASYLAWRKAERATQSIDALAFDTCPRFESLAAHLHPRAAHSNSSSDQTGVASAFTVARSCRHALHPGTPYPSGQHPEQCPVCIIDVHLQYMGVLTRALNESGGPVRPRDEPESRHENLFKAWYCGKLEVVRVVYQLEQWAADEGTWRRLYPDMDVQGVHSAKEALERYWVEELHINAEAAAIRDRRVMEKGKKRVRFGEDTSFEAGRCEFYFWRRSPRYEEGKYACSAKEKEREQEPDEETEAGSTTDEDEESEMDSDMAIGTMDIEFDEKEDESEDEDGETSDEDSSSDEEEDSEDEEFMGADGADFIVFGD</sequence>
<dbReference type="AlphaFoldDB" id="A0A6A6WV54"/>
<gene>
    <name evidence="2" type="ORF">K505DRAFT_256578</name>
</gene>
<dbReference type="EMBL" id="MU002261">
    <property type="protein sequence ID" value="KAF2787962.1"/>
    <property type="molecule type" value="Genomic_DNA"/>
</dbReference>
<proteinExistence type="predicted"/>
<name>A0A6A6WV54_9PLEO</name>
<dbReference type="Proteomes" id="UP000799757">
    <property type="component" value="Unassembled WGS sequence"/>
</dbReference>
<feature type="region of interest" description="Disordered" evidence="1">
    <location>
        <begin position="277"/>
        <end position="363"/>
    </location>
</feature>
<keyword evidence="3" id="KW-1185">Reference proteome</keyword>
<reference evidence="2" key="1">
    <citation type="journal article" date="2020" name="Stud. Mycol.">
        <title>101 Dothideomycetes genomes: a test case for predicting lifestyles and emergence of pathogens.</title>
        <authorList>
            <person name="Haridas S."/>
            <person name="Albert R."/>
            <person name="Binder M."/>
            <person name="Bloem J."/>
            <person name="Labutti K."/>
            <person name="Salamov A."/>
            <person name="Andreopoulos B."/>
            <person name="Baker S."/>
            <person name="Barry K."/>
            <person name="Bills G."/>
            <person name="Bluhm B."/>
            <person name="Cannon C."/>
            <person name="Castanera R."/>
            <person name="Culley D."/>
            <person name="Daum C."/>
            <person name="Ezra D."/>
            <person name="Gonzalez J."/>
            <person name="Henrissat B."/>
            <person name="Kuo A."/>
            <person name="Liang C."/>
            <person name="Lipzen A."/>
            <person name="Lutzoni F."/>
            <person name="Magnuson J."/>
            <person name="Mondo S."/>
            <person name="Nolan M."/>
            <person name="Ohm R."/>
            <person name="Pangilinan J."/>
            <person name="Park H.-J."/>
            <person name="Ramirez L."/>
            <person name="Alfaro M."/>
            <person name="Sun H."/>
            <person name="Tritt A."/>
            <person name="Yoshinaga Y."/>
            <person name="Zwiers L.-H."/>
            <person name="Turgeon B."/>
            <person name="Goodwin S."/>
            <person name="Spatafora J."/>
            <person name="Crous P."/>
            <person name="Grigoriev I."/>
        </authorList>
    </citation>
    <scope>NUCLEOTIDE SEQUENCE</scope>
    <source>
        <strain evidence="2">CBS 109.77</strain>
    </source>
</reference>
<evidence type="ECO:0000256" key="1">
    <source>
        <dbReference type="SAM" id="MobiDB-lite"/>
    </source>
</evidence>
<protein>
    <submittedName>
        <fullName evidence="2">Uncharacterized protein</fullName>
    </submittedName>
</protein>
<evidence type="ECO:0000313" key="3">
    <source>
        <dbReference type="Proteomes" id="UP000799757"/>
    </source>
</evidence>
<evidence type="ECO:0000313" key="2">
    <source>
        <dbReference type="EMBL" id="KAF2787962.1"/>
    </source>
</evidence>
<accession>A0A6A6WV54</accession>